<feature type="transmembrane region" description="Helical" evidence="6">
    <location>
        <begin position="414"/>
        <end position="434"/>
    </location>
</feature>
<feature type="transmembrane region" description="Helical" evidence="6">
    <location>
        <begin position="75"/>
        <end position="90"/>
    </location>
</feature>
<dbReference type="InterPro" id="IPR032805">
    <property type="entry name" value="Wax_synthase_dom"/>
</dbReference>
<name>A0A6A7AA06_9PLEO</name>
<evidence type="ECO:0000256" key="4">
    <source>
        <dbReference type="ARBA" id="ARBA00023136"/>
    </source>
</evidence>
<gene>
    <name evidence="8" type="ORF">CC86DRAFT_180709</name>
</gene>
<evidence type="ECO:0000259" key="7">
    <source>
        <dbReference type="Pfam" id="PF13813"/>
    </source>
</evidence>
<sequence>MCISFNELKDLYFELITTIVPGPASWSYLVPIILLPLGLLVPPTVLSHGQLCAVIVPINVAATMHAWLALGGNDVISTDSLYLTLFLYLFKDPRRDFRRIVRCQSRDSAEGLETPHSDGTKQNGEISGPKPIALEHYPETFARRFTWVMILPQSRPLHDWIIGEPGHDRRMLRSFHHPTRFNFTIDLLSRLLPVLLLFLPLSKQLAARDPYFSEPRWPISGPYGSDRSDEGKMVTLLRDFLPAFVLRPMTMAMYAYSLLLSLFLPPMLIVLFFNALHFIPDKWSPHTWRPHFGPFSAIAVYGVRGFWGRWWHQQMRHIVSEPGRRLASKLALKDSGWQKTAKYMLICVSAFMLSGITHSGMVPPKPRFATVGAHELRLSLAGFFWVQPYGIAVELTLLEPVLRRLPPSMQELQAPLRIAWTLVFMCFACTFLVLPFGQLRYWNIIPPGYSPFEYLA</sequence>
<evidence type="ECO:0000313" key="9">
    <source>
        <dbReference type="Proteomes" id="UP000799424"/>
    </source>
</evidence>
<dbReference type="GO" id="GO:0016020">
    <property type="term" value="C:membrane"/>
    <property type="evidence" value="ECO:0007669"/>
    <property type="project" value="UniProtKB-SubCell"/>
</dbReference>
<reference evidence="8" key="1">
    <citation type="journal article" date="2020" name="Stud. Mycol.">
        <title>101 Dothideomycetes genomes: a test case for predicting lifestyles and emergence of pathogens.</title>
        <authorList>
            <person name="Haridas S."/>
            <person name="Albert R."/>
            <person name="Binder M."/>
            <person name="Bloem J."/>
            <person name="Labutti K."/>
            <person name="Salamov A."/>
            <person name="Andreopoulos B."/>
            <person name="Baker S."/>
            <person name="Barry K."/>
            <person name="Bills G."/>
            <person name="Bluhm B."/>
            <person name="Cannon C."/>
            <person name="Castanera R."/>
            <person name="Culley D."/>
            <person name="Daum C."/>
            <person name="Ezra D."/>
            <person name="Gonzalez J."/>
            <person name="Henrissat B."/>
            <person name="Kuo A."/>
            <person name="Liang C."/>
            <person name="Lipzen A."/>
            <person name="Lutzoni F."/>
            <person name="Magnuson J."/>
            <person name="Mondo S."/>
            <person name="Nolan M."/>
            <person name="Ohm R."/>
            <person name="Pangilinan J."/>
            <person name="Park H.-J."/>
            <person name="Ramirez L."/>
            <person name="Alfaro M."/>
            <person name="Sun H."/>
            <person name="Tritt A."/>
            <person name="Yoshinaga Y."/>
            <person name="Zwiers L.-H."/>
            <person name="Turgeon B."/>
            <person name="Goodwin S."/>
            <person name="Spatafora J."/>
            <person name="Crous P."/>
            <person name="Grigoriev I."/>
        </authorList>
    </citation>
    <scope>NUCLEOTIDE SEQUENCE</scope>
    <source>
        <strain evidence="8">CBS 113818</strain>
    </source>
</reference>
<dbReference type="Proteomes" id="UP000799424">
    <property type="component" value="Unassembled WGS sequence"/>
</dbReference>
<keyword evidence="9" id="KW-1185">Reference proteome</keyword>
<evidence type="ECO:0000256" key="1">
    <source>
        <dbReference type="ARBA" id="ARBA00004141"/>
    </source>
</evidence>
<dbReference type="EMBL" id="MU006220">
    <property type="protein sequence ID" value="KAF2830112.1"/>
    <property type="molecule type" value="Genomic_DNA"/>
</dbReference>
<feature type="transmembrane region" description="Helical" evidence="6">
    <location>
        <begin position="254"/>
        <end position="279"/>
    </location>
</feature>
<feature type="domain" description="Wax synthase" evidence="7">
    <location>
        <begin position="288"/>
        <end position="360"/>
    </location>
</feature>
<proteinExistence type="predicted"/>
<comment type="subcellular location">
    <subcellularLocation>
        <location evidence="1">Membrane</location>
        <topology evidence="1">Multi-pass membrane protein</topology>
    </subcellularLocation>
</comment>
<feature type="transmembrane region" description="Helical" evidence="6">
    <location>
        <begin position="15"/>
        <end position="39"/>
    </location>
</feature>
<keyword evidence="3 6" id="KW-1133">Transmembrane helix</keyword>
<keyword evidence="2 6" id="KW-0812">Transmembrane</keyword>
<feature type="transmembrane region" description="Helical" evidence="6">
    <location>
        <begin position="343"/>
        <end position="362"/>
    </location>
</feature>
<evidence type="ECO:0000256" key="2">
    <source>
        <dbReference type="ARBA" id="ARBA00022692"/>
    </source>
</evidence>
<dbReference type="Pfam" id="PF13813">
    <property type="entry name" value="MBOAT_2"/>
    <property type="match status" value="1"/>
</dbReference>
<accession>A0A6A7AA06</accession>
<keyword evidence="4 6" id="KW-0472">Membrane</keyword>
<dbReference type="OrthoDB" id="1077582at2759"/>
<evidence type="ECO:0000256" key="6">
    <source>
        <dbReference type="SAM" id="Phobius"/>
    </source>
</evidence>
<feature type="compositionally biased region" description="Basic and acidic residues" evidence="5">
    <location>
        <begin position="108"/>
        <end position="119"/>
    </location>
</feature>
<dbReference type="AlphaFoldDB" id="A0A6A7AA06"/>
<evidence type="ECO:0000256" key="3">
    <source>
        <dbReference type="ARBA" id="ARBA00022989"/>
    </source>
</evidence>
<protein>
    <recommendedName>
        <fullName evidence="7">Wax synthase domain-containing protein</fullName>
    </recommendedName>
</protein>
<evidence type="ECO:0000256" key="5">
    <source>
        <dbReference type="SAM" id="MobiDB-lite"/>
    </source>
</evidence>
<feature type="transmembrane region" description="Helical" evidence="6">
    <location>
        <begin position="291"/>
        <end position="307"/>
    </location>
</feature>
<organism evidence="8 9">
    <name type="scientific">Ophiobolus disseminans</name>
    <dbReference type="NCBI Taxonomy" id="1469910"/>
    <lineage>
        <taxon>Eukaryota</taxon>
        <taxon>Fungi</taxon>
        <taxon>Dikarya</taxon>
        <taxon>Ascomycota</taxon>
        <taxon>Pezizomycotina</taxon>
        <taxon>Dothideomycetes</taxon>
        <taxon>Pleosporomycetidae</taxon>
        <taxon>Pleosporales</taxon>
        <taxon>Pleosporineae</taxon>
        <taxon>Phaeosphaeriaceae</taxon>
        <taxon>Ophiobolus</taxon>
    </lineage>
</organism>
<evidence type="ECO:0000313" key="8">
    <source>
        <dbReference type="EMBL" id="KAF2830112.1"/>
    </source>
</evidence>
<feature type="region of interest" description="Disordered" evidence="5">
    <location>
        <begin position="108"/>
        <end position="129"/>
    </location>
</feature>